<dbReference type="InterPro" id="IPR003838">
    <property type="entry name" value="ABC3_permease_C"/>
</dbReference>
<keyword evidence="12" id="KW-1185">Reference proteome</keyword>
<dbReference type="Proteomes" id="UP000318102">
    <property type="component" value="Unassembled WGS sequence"/>
</dbReference>
<dbReference type="GO" id="GO:0022857">
    <property type="term" value="F:transmembrane transporter activity"/>
    <property type="evidence" value="ECO:0007669"/>
    <property type="project" value="TreeGrafter"/>
</dbReference>
<evidence type="ECO:0000256" key="7">
    <source>
        <dbReference type="SAM" id="Coils"/>
    </source>
</evidence>
<dbReference type="EMBL" id="VNJK01000001">
    <property type="protein sequence ID" value="TVX92597.1"/>
    <property type="molecule type" value="Genomic_DNA"/>
</dbReference>
<evidence type="ECO:0000256" key="6">
    <source>
        <dbReference type="ARBA" id="ARBA00038076"/>
    </source>
</evidence>
<keyword evidence="2" id="KW-1003">Cell membrane</keyword>
<sequence length="458" mass="51054">MRFGDYIRLSFDQLRRRKVVTILCALGISIGCAAIVVAMSIGESAAKYSEMQMSRWFKLDEITVSPQSTGQSGDPSAKSEIDEGSLLTSQKLELIRTFPHVQAAAPMQEIGGFQTKLTNGTTSYVQVIATDLNSLQAFGHQMRLGAVSDLPQTVIANFGATFGYVDDKARQALYDKLRLNPYDDEVYKQLENLDRLPANLYQQSIQFVQYDQQSGREYLSPPLRVAGVMKKPDSQTDNMAMNQKIMYVSLETAEWLRKQPGFRPIESDSSANMVSTTVEHYPLVTVKVDSQDNVKQVESKIKQLRLNAMHNLEQKERLKEEFAMMRTIALGIGLFILFIASISIVVAMTMSTYQRRRQIGIMKVLGANLRQIRNMFIIEATLIGLLGGIMGVIFSHWIIWGINGLVLSSGAEASEVLFIAPWIIPLGMFFAIITGILAGLYPAINASRTDALTAIRRD</sequence>
<evidence type="ECO:0000256" key="2">
    <source>
        <dbReference type="ARBA" id="ARBA00022475"/>
    </source>
</evidence>
<keyword evidence="5 8" id="KW-0472">Membrane</keyword>
<evidence type="ECO:0000259" key="9">
    <source>
        <dbReference type="Pfam" id="PF02687"/>
    </source>
</evidence>
<protein>
    <submittedName>
        <fullName evidence="11">ABC transporter permease</fullName>
    </submittedName>
</protein>
<accession>A0A559IYD5</accession>
<dbReference type="Pfam" id="PF02687">
    <property type="entry name" value="FtsX"/>
    <property type="match status" value="1"/>
</dbReference>
<keyword evidence="3 8" id="KW-0812">Transmembrane</keyword>
<dbReference type="OrthoDB" id="9770099at2"/>
<proteinExistence type="inferred from homology"/>
<feature type="transmembrane region" description="Helical" evidence="8">
    <location>
        <begin position="20"/>
        <end position="42"/>
    </location>
</feature>
<organism evidence="11 12">
    <name type="scientific">Paenibacillus agilis</name>
    <dbReference type="NCBI Taxonomy" id="3020863"/>
    <lineage>
        <taxon>Bacteria</taxon>
        <taxon>Bacillati</taxon>
        <taxon>Bacillota</taxon>
        <taxon>Bacilli</taxon>
        <taxon>Bacillales</taxon>
        <taxon>Paenibacillaceae</taxon>
        <taxon>Paenibacillus</taxon>
    </lineage>
</organism>
<evidence type="ECO:0000256" key="8">
    <source>
        <dbReference type="SAM" id="Phobius"/>
    </source>
</evidence>
<dbReference type="PROSITE" id="PS51257">
    <property type="entry name" value="PROKAR_LIPOPROTEIN"/>
    <property type="match status" value="1"/>
</dbReference>
<feature type="coiled-coil region" evidence="7">
    <location>
        <begin position="287"/>
        <end position="321"/>
    </location>
</feature>
<feature type="transmembrane region" description="Helical" evidence="8">
    <location>
        <begin position="419"/>
        <end position="441"/>
    </location>
</feature>
<reference evidence="11 12" key="1">
    <citation type="submission" date="2019-07" db="EMBL/GenBank/DDBJ databases">
        <authorList>
            <person name="Kim J."/>
        </authorList>
    </citation>
    <scope>NUCLEOTIDE SEQUENCE [LARGE SCALE GENOMIC DNA]</scope>
    <source>
        <strain evidence="11 12">N4</strain>
    </source>
</reference>
<dbReference type="InterPro" id="IPR025857">
    <property type="entry name" value="MacB_PCD"/>
</dbReference>
<feature type="transmembrane region" description="Helical" evidence="8">
    <location>
        <begin position="374"/>
        <end position="399"/>
    </location>
</feature>
<keyword evidence="4 8" id="KW-1133">Transmembrane helix</keyword>
<dbReference type="GO" id="GO:0005886">
    <property type="term" value="C:plasma membrane"/>
    <property type="evidence" value="ECO:0007669"/>
    <property type="project" value="UniProtKB-SubCell"/>
</dbReference>
<evidence type="ECO:0000256" key="5">
    <source>
        <dbReference type="ARBA" id="ARBA00023136"/>
    </source>
</evidence>
<feature type="domain" description="MacB-like periplasmic core" evidence="10">
    <location>
        <begin position="21"/>
        <end position="304"/>
    </location>
</feature>
<dbReference type="InterPro" id="IPR050250">
    <property type="entry name" value="Macrolide_Exporter_MacB"/>
</dbReference>
<dbReference type="RefSeq" id="WP_144988211.1">
    <property type="nucleotide sequence ID" value="NZ_VNJK01000001.1"/>
</dbReference>
<evidence type="ECO:0000259" key="10">
    <source>
        <dbReference type="Pfam" id="PF12704"/>
    </source>
</evidence>
<feature type="domain" description="ABC3 transporter permease C-terminal" evidence="9">
    <location>
        <begin position="332"/>
        <end position="449"/>
    </location>
</feature>
<comment type="caution">
    <text evidence="11">The sequence shown here is derived from an EMBL/GenBank/DDBJ whole genome shotgun (WGS) entry which is preliminary data.</text>
</comment>
<evidence type="ECO:0000256" key="4">
    <source>
        <dbReference type="ARBA" id="ARBA00022989"/>
    </source>
</evidence>
<dbReference type="AlphaFoldDB" id="A0A559IYD5"/>
<dbReference type="Pfam" id="PF12704">
    <property type="entry name" value="MacB_PCD"/>
    <property type="match status" value="1"/>
</dbReference>
<evidence type="ECO:0000256" key="1">
    <source>
        <dbReference type="ARBA" id="ARBA00004651"/>
    </source>
</evidence>
<name>A0A559IYD5_9BACL</name>
<gene>
    <name evidence="11" type="ORF">FPZ44_05760</name>
</gene>
<keyword evidence="7" id="KW-0175">Coiled coil</keyword>
<evidence type="ECO:0000313" key="12">
    <source>
        <dbReference type="Proteomes" id="UP000318102"/>
    </source>
</evidence>
<comment type="similarity">
    <text evidence="6">Belongs to the ABC-4 integral membrane protein family.</text>
</comment>
<evidence type="ECO:0000256" key="3">
    <source>
        <dbReference type="ARBA" id="ARBA00022692"/>
    </source>
</evidence>
<evidence type="ECO:0000313" key="11">
    <source>
        <dbReference type="EMBL" id="TVX92597.1"/>
    </source>
</evidence>
<feature type="transmembrane region" description="Helical" evidence="8">
    <location>
        <begin position="328"/>
        <end position="353"/>
    </location>
</feature>
<dbReference type="PANTHER" id="PTHR30572:SF4">
    <property type="entry name" value="ABC TRANSPORTER PERMEASE YTRF"/>
    <property type="match status" value="1"/>
</dbReference>
<dbReference type="PANTHER" id="PTHR30572">
    <property type="entry name" value="MEMBRANE COMPONENT OF TRANSPORTER-RELATED"/>
    <property type="match status" value="1"/>
</dbReference>
<comment type="subcellular location">
    <subcellularLocation>
        <location evidence="1">Cell membrane</location>
        <topology evidence="1">Multi-pass membrane protein</topology>
    </subcellularLocation>
</comment>